<evidence type="ECO:0000256" key="1">
    <source>
        <dbReference type="ARBA" id="ARBA00010199"/>
    </source>
</evidence>
<protein>
    <submittedName>
        <fullName evidence="3">Multi antimicrobial extrusion protein</fullName>
    </submittedName>
</protein>
<keyword evidence="2" id="KW-0812">Transmembrane</keyword>
<reference evidence="3" key="1">
    <citation type="journal article" date="2017" name="Nature">
        <title>The sunflower genome provides insights into oil metabolism, flowering and Asterid evolution.</title>
        <authorList>
            <person name="Badouin H."/>
            <person name="Gouzy J."/>
            <person name="Grassa C.J."/>
            <person name="Murat F."/>
            <person name="Staton S.E."/>
            <person name="Cottret L."/>
            <person name="Lelandais-Briere C."/>
            <person name="Owens G.L."/>
            <person name="Carrere S."/>
            <person name="Mayjonade B."/>
            <person name="Legrand L."/>
            <person name="Gill N."/>
            <person name="Kane N.C."/>
            <person name="Bowers J.E."/>
            <person name="Hubner S."/>
            <person name="Bellec A."/>
            <person name="Berard A."/>
            <person name="Berges H."/>
            <person name="Blanchet N."/>
            <person name="Boniface M.C."/>
            <person name="Brunel D."/>
            <person name="Catrice O."/>
            <person name="Chaidir N."/>
            <person name="Claudel C."/>
            <person name="Donnadieu C."/>
            <person name="Faraut T."/>
            <person name="Fievet G."/>
            <person name="Helmstetter N."/>
            <person name="King M."/>
            <person name="Knapp S.J."/>
            <person name="Lai Z."/>
            <person name="Le Paslier M.C."/>
            <person name="Lippi Y."/>
            <person name="Lorenzon L."/>
            <person name="Mandel J.R."/>
            <person name="Marage G."/>
            <person name="Marchand G."/>
            <person name="Marquand E."/>
            <person name="Bret-Mestries E."/>
            <person name="Morien E."/>
            <person name="Nambeesan S."/>
            <person name="Nguyen T."/>
            <person name="Pegot-Espagnet P."/>
            <person name="Pouilly N."/>
            <person name="Raftis F."/>
            <person name="Sallet E."/>
            <person name="Schiex T."/>
            <person name="Thomas J."/>
            <person name="Vandecasteele C."/>
            <person name="Vares D."/>
            <person name="Vear F."/>
            <person name="Vautrin S."/>
            <person name="Crespi M."/>
            <person name="Mangin B."/>
            <person name="Burke J.M."/>
            <person name="Salse J."/>
            <person name="Munos S."/>
            <person name="Vincourt P."/>
            <person name="Rieseberg L.H."/>
            <person name="Langlade N.B."/>
        </authorList>
    </citation>
    <scope>NUCLEOTIDE SEQUENCE</scope>
    <source>
        <tissue evidence="3">Leaves</tissue>
    </source>
</reference>
<dbReference type="GO" id="GO:0042910">
    <property type="term" value="F:xenobiotic transmembrane transporter activity"/>
    <property type="evidence" value="ECO:0007669"/>
    <property type="project" value="InterPro"/>
</dbReference>
<keyword evidence="2" id="KW-1133">Transmembrane helix</keyword>
<dbReference type="EMBL" id="MNCJ02000331">
    <property type="protein sequence ID" value="KAF5761335.1"/>
    <property type="molecule type" value="Genomic_DNA"/>
</dbReference>
<dbReference type="Proteomes" id="UP000215914">
    <property type="component" value="Unassembled WGS sequence"/>
</dbReference>
<feature type="transmembrane region" description="Helical" evidence="2">
    <location>
        <begin position="131"/>
        <end position="151"/>
    </location>
</feature>
<evidence type="ECO:0000256" key="2">
    <source>
        <dbReference type="SAM" id="Phobius"/>
    </source>
</evidence>
<organism evidence="3 4">
    <name type="scientific">Helianthus annuus</name>
    <name type="common">Common sunflower</name>
    <dbReference type="NCBI Taxonomy" id="4232"/>
    <lineage>
        <taxon>Eukaryota</taxon>
        <taxon>Viridiplantae</taxon>
        <taxon>Streptophyta</taxon>
        <taxon>Embryophyta</taxon>
        <taxon>Tracheophyta</taxon>
        <taxon>Spermatophyta</taxon>
        <taxon>Magnoliopsida</taxon>
        <taxon>eudicotyledons</taxon>
        <taxon>Gunneridae</taxon>
        <taxon>Pentapetalae</taxon>
        <taxon>asterids</taxon>
        <taxon>campanulids</taxon>
        <taxon>Asterales</taxon>
        <taxon>Asteraceae</taxon>
        <taxon>Asteroideae</taxon>
        <taxon>Heliantheae alliance</taxon>
        <taxon>Heliantheae</taxon>
        <taxon>Helianthus</taxon>
    </lineage>
</organism>
<proteinExistence type="inferred from homology"/>
<feature type="transmembrane region" description="Helical" evidence="2">
    <location>
        <begin position="171"/>
        <end position="187"/>
    </location>
</feature>
<gene>
    <name evidence="3" type="ORF">HanXRQr2_Chr16g0763871</name>
</gene>
<dbReference type="GO" id="GO:0015297">
    <property type="term" value="F:antiporter activity"/>
    <property type="evidence" value="ECO:0007669"/>
    <property type="project" value="InterPro"/>
</dbReference>
<comment type="similarity">
    <text evidence="1">Belongs to the multi antimicrobial extrusion (MATE) (TC 2.A.66.1) family.</text>
</comment>
<accession>A0A9K3GZB0</accession>
<evidence type="ECO:0000313" key="4">
    <source>
        <dbReference type="Proteomes" id="UP000215914"/>
    </source>
</evidence>
<dbReference type="Gramene" id="mRNA:HanXRQr2_Chr16g0763871">
    <property type="protein sequence ID" value="mRNA:HanXRQr2_Chr16g0763871"/>
    <property type="gene ID" value="HanXRQr2_Chr16g0763871"/>
</dbReference>
<dbReference type="GO" id="GO:0022857">
    <property type="term" value="F:transmembrane transporter activity"/>
    <property type="evidence" value="ECO:0000318"/>
    <property type="project" value="GO_Central"/>
</dbReference>
<dbReference type="PANTHER" id="PTHR11206">
    <property type="entry name" value="MULTIDRUG RESISTANCE PROTEIN"/>
    <property type="match status" value="1"/>
</dbReference>
<feature type="transmembrane region" description="Helical" evidence="2">
    <location>
        <begin position="224"/>
        <end position="245"/>
    </location>
</feature>
<evidence type="ECO:0000313" key="3">
    <source>
        <dbReference type="EMBL" id="KAF5761335.1"/>
    </source>
</evidence>
<feature type="transmembrane region" description="Helical" evidence="2">
    <location>
        <begin position="194"/>
        <end position="218"/>
    </location>
</feature>
<dbReference type="AlphaFoldDB" id="A0A9K3GZB0"/>
<sequence>MDDGMQARLLPREEEEGELTQRIWDESKRIWRVALPGIISRVSTFGTIVVTQSFIGHINDIDLAGYALVQTLSVRFINGILFGVMALAKHSGGGRGRPTPRTFRSVVENIVRVANELGRGNAKAVRFSIQVLLGTSIAIGVFFFVLCLLFGKKLAYLFTDDERVADTVLDLYLLLSFSVLLNFRVAIGGGMQGAVAIVNLVCYYLIGIPLGALLGYTTSLQVKGIWIGMIGGVVTQTISLAYMNWRTNWDDEVIKLI</sequence>
<keyword evidence="4" id="KW-1185">Reference proteome</keyword>
<keyword evidence="2" id="KW-0472">Membrane</keyword>
<dbReference type="GO" id="GO:0016020">
    <property type="term" value="C:membrane"/>
    <property type="evidence" value="ECO:0000318"/>
    <property type="project" value="GO_Central"/>
</dbReference>
<feature type="transmembrane region" description="Helical" evidence="2">
    <location>
        <begin position="67"/>
        <end position="88"/>
    </location>
</feature>
<reference evidence="3" key="2">
    <citation type="submission" date="2020-06" db="EMBL/GenBank/DDBJ databases">
        <title>Helianthus annuus Genome sequencing and assembly Release 2.</title>
        <authorList>
            <person name="Gouzy J."/>
            <person name="Langlade N."/>
            <person name="Munos S."/>
        </authorList>
    </citation>
    <scope>NUCLEOTIDE SEQUENCE</scope>
    <source>
        <tissue evidence="3">Leaves</tissue>
    </source>
</reference>
<name>A0A9K3GZB0_HELAN</name>
<dbReference type="Pfam" id="PF01554">
    <property type="entry name" value="MatE"/>
    <property type="match status" value="1"/>
</dbReference>
<dbReference type="InterPro" id="IPR002528">
    <property type="entry name" value="MATE_fam"/>
</dbReference>
<comment type="caution">
    <text evidence="3">The sequence shown here is derived from an EMBL/GenBank/DDBJ whole genome shotgun (WGS) entry which is preliminary data.</text>
</comment>
<feature type="transmembrane region" description="Helical" evidence="2">
    <location>
        <begin position="30"/>
        <end position="55"/>
    </location>
</feature>